<organism evidence="1 2">
    <name type="scientific">Vanilla planifolia</name>
    <name type="common">Vanilla</name>
    <dbReference type="NCBI Taxonomy" id="51239"/>
    <lineage>
        <taxon>Eukaryota</taxon>
        <taxon>Viridiplantae</taxon>
        <taxon>Streptophyta</taxon>
        <taxon>Embryophyta</taxon>
        <taxon>Tracheophyta</taxon>
        <taxon>Spermatophyta</taxon>
        <taxon>Magnoliopsida</taxon>
        <taxon>Liliopsida</taxon>
        <taxon>Asparagales</taxon>
        <taxon>Orchidaceae</taxon>
        <taxon>Vanilloideae</taxon>
        <taxon>Vanilleae</taxon>
        <taxon>Vanilla</taxon>
    </lineage>
</organism>
<protein>
    <submittedName>
        <fullName evidence="1">Uncharacterized protein</fullName>
    </submittedName>
</protein>
<comment type="caution">
    <text evidence="1">The sequence shown here is derived from an EMBL/GenBank/DDBJ whole genome shotgun (WGS) entry which is preliminary data.</text>
</comment>
<evidence type="ECO:0000313" key="2">
    <source>
        <dbReference type="Proteomes" id="UP000639772"/>
    </source>
</evidence>
<gene>
    <name evidence="1" type="ORF">HPP92_023072</name>
</gene>
<proteinExistence type="predicted"/>
<accession>A0A835PYN5</accession>
<sequence length="97" mass="11331">MTAPREDEHDCGGGEELRRLRDRGIRRSLRLAGYREEDQSARWSGLVICQGYGKRRVAMTGYAGNWYGRHQWRWAKSDWEKFGLLAVGVLWDLLLFS</sequence>
<name>A0A835PYN5_VANPL</name>
<evidence type="ECO:0000313" key="1">
    <source>
        <dbReference type="EMBL" id="KAG0459944.1"/>
    </source>
</evidence>
<reference evidence="1 2" key="1">
    <citation type="journal article" date="2020" name="Nat. Food">
        <title>A phased Vanilla planifolia genome enables genetic improvement of flavour and production.</title>
        <authorList>
            <person name="Hasing T."/>
            <person name="Tang H."/>
            <person name="Brym M."/>
            <person name="Khazi F."/>
            <person name="Huang T."/>
            <person name="Chambers A.H."/>
        </authorList>
    </citation>
    <scope>NUCLEOTIDE SEQUENCE [LARGE SCALE GENOMIC DNA]</scope>
    <source>
        <tissue evidence="1">Leaf</tissue>
    </source>
</reference>
<dbReference type="Proteomes" id="UP000639772">
    <property type="component" value="Chromosome 12"/>
</dbReference>
<dbReference type="AlphaFoldDB" id="A0A835PYN5"/>
<dbReference type="EMBL" id="JADCNM010000012">
    <property type="protein sequence ID" value="KAG0459944.1"/>
    <property type="molecule type" value="Genomic_DNA"/>
</dbReference>